<dbReference type="InterPro" id="IPR009057">
    <property type="entry name" value="Homeodomain-like_sf"/>
</dbReference>
<evidence type="ECO:0000256" key="2">
    <source>
        <dbReference type="SAM" id="MobiDB-lite"/>
    </source>
</evidence>
<dbReference type="KEGG" id="osu:NT6N_34740"/>
<evidence type="ECO:0000256" key="1">
    <source>
        <dbReference type="SAM" id="Coils"/>
    </source>
</evidence>
<sequence length="156" mass="16142">MPKKAKKKSAAKAPTTSASAKKAAPAKAAKPAATKKAAPAAKGKGRGTRYTPAQKAEVLNYVDEVNAKKGRGGAAAASRKFKISQITIGQWVKKAGAPVTAKKTKAKTSTKGAAKSAGKGFAAKLRRLADVHEAIGKKEAELSALQQEYDTLKKSL</sequence>
<dbReference type="AlphaFoldDB" id="A0AAT9FRB3"/>
<evidence type="ECO:0008006" key="4">
    <source>
        <dbReference type="Google" id="ProtNLM"/>
    </source>
</evidence>
<feature type="coiled-coil region" evidence="1">
    <location>
        <begin position="128"/>
        <end position="155"/>
    </location>
</feature>
<gene>
    <name evidence="3" type="ORF">NT6N_34740</name>
</gene>
<feature type="compositionally biased region" description="Basic residues" evidence="2">
    <location>
        <begin position="1"/>
        <end position="10"/>
    </location>
</feature>
<feature type="region of interest" description="Disordered" evidence="2">
    <location>
        <begin position="1"/>
        <end position="51"/>
    </location>
</feature>
<name>A0AAT9FRB3_9BACT</name>
<evidence type="ECO:0000313" key="3">
    <source>
        <dbReference type="EMBL" id="BDS08434.1"/>
    </source>
</evidence>
<accession>A0AAT9FRB3</accession>
<organism evidence="3">
    <name type="scientific">Oceaniferula spumae</name>
    <dbReference type="NCBI Taxonomy" id="2979115"/>
    <lineage>
        <taxon>Bacteria</taxon>
        <taxon>Pseudomonadati</taxon>
        <taxon>Verrucomicrobiota</taxon>
        <taxon>Verrucomicrobiia</taxon>
        <taxon>Verrucomicrobiales</taxon>
        <taxon>Verrucomicrobiaceae</taxon>
        <taxon>Oceaniferula</taxon>
    </lineage>
</organism>
<dbReference type="SUPFAM" id="SSF46689">
    <property type="entry name" value="Homeodomain-like"/>
    <property type="match status" value="1"/>
</dbReference>
<dbReference type="EMBL" id="AP026866">
    <property type="protein sequence ID" value="BDS08434.1"/>
    <property type="molecule type" value="Genomic_DNA"/>
</dbReference>
<keyword evidence="1" id="KW-0175">Coiled coil</keyword>
<reference evidence="3" key="1">
    <citation type="submission" date="2024-07" db="EMBL/GenBank/DDBJ databases">
        <title>Complete genome sequence of Verrucomicrobiaceae bacterium NT6N.</title>
        <authorList>
            <person name="Huang C."/>
            <person name="Takami H."/>
            <person name="Hamasaki K."/>
        </authorList>
    </citation>
    <scope>NUCLEOTIDE SEQUENCE</scope>
    <source>
        <strain evidence="3">NT6N</strain>
    </source>
</reference>
<protein>
    <recommendedName>
        <fullName evidence="4">Transposase</fullName>
    </recommendedName>
</protein>
<proteinExistence type="predicted"/>
<feature type="region of interest" description="Disordered" evidence="2">
    <location>
        <begin position="97"/>
        <end position="116"/>
    </location>
</feature>
<feature type="compositionally biased region" description="Low complexity" evidence="2">
    <location>
        <begin position="11"/>
        <end position="42"/>
    </location>
</feature>